<organism evidence="4 5">
    <name type="scientific">Arabis nemorensis</name>
    <dbReference type="NCBI Taxonomy" id="586526"/>
    <lineage>
        <taxon>Eukaryota</taxon>
        <taxon>Viridiplantae</taxon>
        <taxon>Streptophyta</taxon>
        <taxon>Embryophyta</taxon>
        <taxon>Tracheophyta</taxon>
        <taxon>Spermatophyta</taxon>
        <taxon>Magnoliopsida</taxon>
        <taxon>eudicotyledons</taxon>
        <taxon>Gunneridae</taxon>
        <taxon>Pentapetalae</taxon>
        <taxon>rosids</taxon>
        <taxon>malvids</taxon>
        <taxon>Brassicales</taxon>
        <taxon>Brassicaceae</taxon>
        <taxon>Arabideae</taxon>
        <taxon>Arabis</taxon>
    </lineage>
</organism>
<evidence type="ECO:0000259" key="3">
    <source>
        <dbReference type="PROSITE" id="PS51980"/>
    </source>
</evidence>
<feature type="compositionally biased region" description="Basic and acidic residues" evidence="2">
    <location>
        <begin position="243"/>
        <end position="258"/>
    </location>
</feature>
<comment type="caution">
    <text evidence="4">The sequence shown here is derived from an EMBL/GenBank/DDBJ whole genome shotgun (WGS) entry which is preliminary data.</text>
</comment>
<evidence type="ECO:0000256" key="1">
    <source>
        <dbReference type="SAM" id="Coils"/>
    </source>
</evidence>
<proteinExistence type="predicted"/>
<evidence type="ECO:0000313" key="4">
    <source>
        <dbReference type="EMBL" id="VVA98893.1"/>
    </source>
</evidence>
<name>A0A565BBA8_9BRAS</name>
<feature type="compositionally biased region" description="Basic and acidic residues" evidence="2">
    <location>
        <begin position="68"/>
        <end position="81"/>
    </location>
</feature>
<dbReference type="Proteomes" id="UP000489600">
    <property type="component" value="Unassembled WGS sequence"/>
</dbReference>
<evidence type="ECO:0000256" key="2">
    <source>
        <dbReference type="SAM" id="MobiDB-lite"/>
    </source>
</evidence>
<protein>
    <recommendedName>
        <fullName evidence="3">OCEL domain-containing protein</fullName>
    </recommendedName>
</protein>
<feature type="compositionally biased region" description="Basic and acidic residues" evidence="2">
    <location>
        <begin position="32"/>
        <end position="58"/>
    </location>
</feature>
<sequence>MSDGDREPQQIIQSAERDAIDLLGHGSNAVDIEGHDSDAVDIDGHDSDAVDIDGHDSDAVDVEGNSSDEGHGSEADRKKFSDNNWKMEVTTRTSPTANEEVGISGQEIFSSGNDKLRERQNFIGQLFDDTENTTKDNLKNEQLDTSERLAKDQNQKAPDLEHYSQKSARAKNMKSHSFNQFPASQTIDPPKELQKSFIEKSNRHGQMKPVDSSGKSNKHSNAVGNVRKSEEGYHLSHEMLSSRSEKVFRDSQRDDVHLKNKFPRNKKGGESVIRPSLPPDTSNRKHGELDGTDKDPKNGAGMSIGSSPLDSQRTHLAKLPKGNGSVLQTQVPDLELGELPESWGEDTTLKQLEENCSFRQSNLKPSTSENFGIDSNKRRSKKSDSKKPAPSHASNGIKEFPKHVVEDSERSQKWALQSHEQNLTGTDTEIVAQNKNLEDTANKSRQKDSRARGGSSVEGYGETNKKTPVVKHGSKRASTSRSSRESKRHASGTIANSINGHKDAISIPGEKRRTSFDAEDPSYLKYEKASPEPKGPISDLLQYEAYKQEFLDKYDSYCSINKILDGYRTEFQKLGRELDFAKGRDMERYNKILEQLKQSYRKEGERHKRLKKVFIILHEELTQVKQRMIDYASSHGKD</sequence>
<dbReference type="PANTHER" id="PTHR38372:SF2">
    <property type="entry name" value="DENTIN SIALOPHOSPHOPROTEIN-LIKE PROTEIN"/>
    <property type="match status" value="1"/>
</dbReference>
<reference evidence="4" key="1">
    <citation type="submission" date="2019-07" db="EMBL/GenBank/DDBJ databases">
        <authorList>
            <person name="Dittberner H."/>
        </authorList>
    </citation>
    <scope>NUCLEOTIDE SEQUENCE [LARGE SCALE GENOMIC DNA]</scope>
</reference>
<keyword evidence="5" id="KW-1185">Reference proteome</keyword>
<feature type="compositionally biased region" description="Polar residues" evidence="2">
    <location>
        <begin position="175"/>
        <end position="187"/>
    </location>
</feature>
<dbReference type="Pfam" id="PF07303">
    <property type="entry name" value="Occludin_ELL"/>
    <property type="match status" value="1"/>
</dbReference>
<feature type="compositionally biased region" description="Polar residues" evidence="2">
    <location>
        <begin position="414"/>
        <end position="435"/>
    </location>
</feature>
<dbReference type="SUPFAM" id="SSF144292">
    <property type="entry name" value="occludin/ELL-like"/>
    <property type="match status" value="1"/>
</dbReference>
<gene>
    <name evidence="4" type="ORF">ANE_LOCUS9338</name>
</gene>
<feature type="domain" description="OCEL" evidence="3">
    <location>
        <begin position="528"/>
        <end position="636"/>
    </location>
</feature>
<dbReference type="OrthoDB" id="4869960at2759"/>
<dbReference type="InterPro" id="IPR010844">
    <property type="entry name" value="Occludin_ELL"/>
</dbReference>
<accession>A0A565BBA8</accession>
<evidence type="ECO:0000313" key="5">
    <source>
        <dbReference type="Proteomes" id="UP000489600"/>
    </source>
</evidence>
<feature type="compositionally biased region" description="Basic and acidic residues" evidence="2">
    <location>
        <begin position="227"/>
        <end position="237"/>
    </location>
</feature>
<feature type="compositionally biased region" description="Basic and acidic residues" evidence="2">
    <location>
        <begin position="189"/>
        <end position="202"/>
    </location>
</feature>
<keyword evidence="1" id="KW-0175">Coiled coil</keyword>
<dbReference type="PROSITE" id="PS51980">
    <property type="entry name" value="OCEL"/>
    <property type="match status" value="1"/>
</dbReference>
<dbReference type="EMBL" id="CABITT030000003">
    <property type="protein sequence ID" value="VVA98893.1"/>
    <property type="molecule type" value="Genomic_DNA"/>
</dbReference>
<feature type="compositionally biased region" description="Basic and acidic residues" evidence="2">
    <location>
        <begin position="436"/>
        <end position="451"/>
    </location>
</feature>
<feature type="region of interest" description="Disordered" evidence="2">
    <location>
        <begin position="24"/>
        <end position="508"/>
    </location>
</feature>
<feature type="compositionally biased region" description="Polar residues" evidence="2">
    <location>
        <begin position="213"/>
        <end position="223"/>
    </location>
</feature>
<feature type="coiled-coil region" evidence="1">
    <location>
        <begin position="586"/>
        <end position="613"/>
    </location>
</feature>
<feature type="compositionally biased region" description="Polar residues" evidence="2">
    <location>
        <begin position="357"/>
        <end position="370"/>
    </location>
</feature>
<feature type="compositionally biased region" description="Basic and acidic residues" evidence="2">
    <location>
        <begin position="282"/>
        <end position="297"/>
    </location>
</feature>
<dbReference type="PANTHER" id="PTHR38372">
    <property type="entry name" value="DENTIN SIALOPHOSPHOPROTEIN-LIKE PROTEIN"/>
    <property type="match status" value="1"/>
</dbReference>
<dbReference type="Gene3D" id="6.10.140.340">
    <property type="match status" value="1"/>
</dbReference>
<feature type="compositionally biased region" description="Basic and acidic residues" evidence="2">
    <location>
        <begin position="132"/>
        <end position="164"/>
    </location>
</feature>
<feature type="compositionally biased region" description="Basic and acidic residues" evidence="2">
    <location>
        <begin position="399"/>
        <end position="412"/>
    </location>
</feature>
<dbReference type="AlphaFoldDB" id="A0A565BBA8"/>